<proteinExistence type="predicted"/>
<dbReference type="AlphaFoldDB" id="A0A5B2VFT3"/>
<evidence type="ECO:0000313" key="2">
    <source>
        <dbReference type="Proteomes" id="UP000324611"/>
    </source>
</evidence>
<evidence type="ECO:0000313" key="1">
    <source>
        <dbReference type="EMBL" id="KAA2238433.1"/>
    </source>
</evidence>
<sequence length="111" mass="12527">MSTDFAQIFNQLIEQVTTLAKNTVKDYTDAAVTDGKQFLQESQEKLQRWTTLLANHQLTTQDFTWLVQSQKDLAQMEALKQAGLAMARIDAFKASMLTLIIDTVFSILKVA</sequence>
<dbReference type="Proteomes" id="UP000324611">
    <property type="component" value="Unassembled WGS sequence"/>
</dbReference>
<reference evidence="1 2" key="2">
    <citation type="submission" date="2019-09" db="EMBL/GenBank/DDBJ databases">
        <authorList>
            <person name="Jin C."/>
        </authorList>
    </citation>
    <scope>NUCLEOTIDE SEQUENCE [LARGE SCALE GENOMIC DNA]</scope>
    <source>
        <strain evidence="1 2">BN140078</strain>
    </source>
</reference>
<keyword evidence="2" id="KW-1185">Reference proteome</keyword>
<protein>
    <submittedName>
        <fullName evidence="1">Uncharacterized protein</fullName>
    </submittedName>
</protein>
<accession>A0A5B2VFT3</accession>
<dbReference type="RefSeq" id="WP_149839614.1">
    <property type="nucleotide sequence ID" value="NZ_VUOC01000004.1"/>
</dbReference>
<dbReference type="EMBL" id="VUOC01000004">
    <property type="protein sequence ID" value="KAA2238433.1"/>
    <property type="molecule type" value="Genomic_DNA"/>
</dbReference>
<organism evidence="1 2">
    <name type="scientific">Chitinophaga agrisoli</name>
    <dbReference type="NCBI Taxonomy" id="2607653"/>
    <lineage>
        <taxon>Bacteria</taxon>
        <taxon>Pseudomonadati</taxon>
        <taxon>Bacteroidota</taxon>
        <taxon>Chitinophagia</taxon>
        <taxon>Chitinophagales</taxon>
        <taxon>Chitinophagaceae</taxon>
        <taxon>Chitinophaga</taxon>
    </lineage>
</organism>
<comment type="caution">
    <text evidence="1">The sequence shown here is derived from an EMBL/GenBank/DDBJ whole genome shotgun (WGS) entry which is preliminary data.</text>
</comment>
<name>A0A5B2VFT3_9BACT</name>
<gene>
    <name evidence="1" type="ORF">F0L74_19590</name>
</gene>
<reference evidence="1 2" key="1">
    <citation type="submission" date="2019-09" db="EMBL/GenBank/DDBJ databases">
        <title>Chitinophaga ginsengihumi sp. nov., isolated from soil of ginseng rhizosphere.</title>
        <authorList>
            <person name="Lee J."/>
        </authorList>
    </citation>
    <scope>NUCLEOTIDE SEQUENCE [LARGE SCALE GENOMIC DNA]</scope>
    <source>
        <strain evidence="1 2">BN140078</strain>
    </source>
</reference>